<dbReference type="GO" id="GO:0047938">
    <property type="term" value="F:glucose-6-phosphate 1-epimerase activity"/>
    <property type="evidence" value="ECO:0007669"/>
    <property type="project" value="UniProtKB-UniRule"/>
</dbReference>
<feature type="active site" evidence="5">
    <location>
        <position position="257"/>
    </location>
</feature>
<dbReference type="Gene3D" id="2.70.98.10">
    <property type="match status" value="1"/>
</dbReference>
<dbReference type="RefSeq" id="WP_136346847.1">
    <property type="nucleotide sequence ID" value="NZ_SSOC01000001.1"/>
</dbReference>
<dbReference type="InterPro" id="IPR014718">
    <property type="entry name" value="GH-type_carb-bd"/>
</dbReference>
<evidence type="ECO:0000256" key="2">
    <source>
        <dbReference type="ARBA" id="ARBA00005866"/>
    </source>
</evidence>
<protein>
    <recommendedName>
        <fullName evidence="4">Putative glucose-6-phosphate 1-epimerase</fullName>
        <ecNumber evidence="4">5.1.3.15</ecNumber>
    </recommendedName>
</protein>
<dbReference type="Pfam" id="PF01263">
    <property type="entry name" value="Aldose_epim"/>
    <property type="match status" value="1"/>
</dbReference>
<keyword evidence="3 4" id="KW-0413">Isomerase</keyword>
<dbReference type="EMBL" id="SSOC01000001">
    <property type="protein sequence ID" value="THF67438.1"/>
    <property type="molecule type" value="Genomic_DNA"/>
</dbReference>
<dbReference type="GO" id="GO:0005975">
    <property type="term" value="P:carbohydrate metabolic process"/>
    <property type="evidence" value="ECO:0007669"/>
    <property type="project" value="InterPro"/>
</dbReference>
<gene>
    <name evidence="6" type="ORF">E6C76_03480</name>
</gene>
<dbReference type="PIRSF" id="PIRSF016020">
    <property type="entry name" value="PHexose_mutarotase"/>
    <property type="match status" value="1"/>
</dbReference>
<dbReference type="InterPro" id="IPR011013">
    <property type="entry name" value="Gal_mutarotase_sf_dom"/>
</dbReference>
<comment type="catalytic activity">
    <reaction evidence="1">
        <text>alpha-D-glucose 6-phosphate = beta-D-glucose 6-phosphate</text>
        <dbReference type="Rhea" id="RHEA:16249"/>
        <dbReference type="ChEBI" id="CHEBI:58225"/>
        <dbReference type="ChEBI" id="CHEBI:58247"/>
        <dbReference type="EC" id="5.1.3.15"/>
    </reaction>
</comment>
<evidence type="ECO:0000256" key="1">
    <source>
        <dbReference type="ARBA" id="ARBA00001096"/>
    </source>
</evidence>
<comment type="similarity">
    <text evidence="2 4">Belongs to the glucose-6-phosphate 1-epimerase family.</text>
</comment>
<dbReference type="GO" id="GO:0005737">
    <property type="term" value="C:cytoplasm"/>
    <property type="evidence" value="ECO:0007669"/>
    <property type="project" value="TreeGrafter"/>
</dbReference>
<proteinExistence type="inferred from homology"/>
<dbReference type="PANTHER" id="PTHR11122:SF13">
    <property type="entry name" value="GLUCOSE-6-PHOSPHATE 1-EPIMERASE"/>
    <property type="match status" value="1"/>
</dbReference>
<evidence type="ECO:0000256" key="4">
    <source>
        <dbReference type="PIRNR" id="PIRNR016020"/>
    </source>
</evidence>
<dbReference type="AlphaFoldDB" id="A0A4S4B414"/>
<organism evidence="6 7">
    <name type="scientific">Pseudothauera nasutitermitis</name>
    <dbReference type="NCBI Taxonomy" id="2565930"/>
    <lineage>
        <taxon>Bacteria</taxon>
        <taxon>Pseudomonadati</taxon>
        <taxon>Pseudomonadota</taxon>
        <taxon>Betaproteobacteria</taxon>
        <taxon>Rhodocyclales</taxon>
        <taxon>Zoogloeaceae</taxon>
        <taxon>Pseudothauera</taxon>
    </lineage>
</organism>
<dbReference type="EC" id="5.1.3.15" evidence="4"/>
<evidence type="ECO:0000313" key="7">
    <source>
        <dbReference type="Proteomes" id="UP000308430"/>
    </source>
</evidence>
<dbReference type="CDD" id="cd09020">
    <property type="entry name" value="D-hex-6-P-epi_like"/>
    <property type="match status" value="1"/>
</dbReference>
<dbReference type="OrthoDB" id="9790727at2"/>
<dbReference type="InterPro" id="IPR008183">
    <property type="entry name" value="Aldose_1/G6P_1-epimerase"/>
</dbReference>
<dbReference type="SUPFAM" id="SSF74650">
    <property type="entry name" value="Galactose mutarotase-like"/>
    <property type="match status" value="1"/>
</dbReference>
<accession>A0A4S4B414</accession>
<feature type="active site" evidence="5">
    <location>
        <position position="154"/>
    </location>
</feature>
<reference evidence="6 7" key="1">
    <citation type="submission" date="2019-04" db="EMBL/GenBank/DDBJ databases">
        <title>Azoarcus nasutitermitis sp. nov. isolated from termite nest.</title>
        <authorList>
            <person name="Lin S.-Y."/>
            <person name="Hameed A."/>
            <person name="Hsu Y.-H."/>
            <person name="Young C.-C."/>
        </authorList>
    </citation>
    <scope>NUCLEOTIDE SEQUENCE [LARGE SCALE GENOMIC DNA]</scope>
    <source>
        <strain evidence="6 7">CC-YHH838</strain>
    </source>
</reference>
<name>A0A4S4B414_9RHOO</name>
<comment type="caution">
    <text evidence="6">The sequence shown here is derived from an EMBL/GenBank/DDBJ whole genome shotgun (WGS) entry which is preliminary data.</text>
</comment>
<dbReference type="GO" id="GO:0030246">
    <property type="term" value="F:carbohydrate binding"/>
    <property type="evidence" value="ECO:0007669"/>
    <property type="project" value="UniProtKB-UniRule"/>
</dbReference>
<evidence type="ECO:0000256" key="5">
    <source>
        <dbReference type="PIRSR" id="PIRSR016020-1"/>
    </source>
</evidence>
<evidence type="ECO:0000313" key="6">
    <source>
        <dbReference type="EMBL" id="THF67438.1"/>
    </source>
</evidence>
<dbReference type="PANTHER" id="PTHR11122">
    <property type="entry name" value="APOSPORY-ASSOCIATED PROTEIN C-RELATED"/>
    <property type="match status" value="1"/>
</dbReference>
<evidence type="ECO:0000256" key="3">
    <source>
        <dbReference type="ARBA" id="ARBA00023235"/>
    </source>
</evidence>
<dbReference type="Proteomes" id="UP000308430">
    <property type="component" value="Unassembled WGS sequence"/>
</dbReference>
<keyword evidence="7" id="KW-1185">Reference proteome</keyword>
<sequence>MSGDIQTIEYQGLPALRLSTAAGASAVLSLYGGQLLSWVPARGRERLYLSERARFGDGPIRGGVPVCFPQFSTQGTLARHGFARTRMWTVTEQRTGDDFALATVRLVDDPQTRALWPHPFILELTVAMDGGRLDLELEVINSGHAPFAFTGALHTYLRVAELEECQLQGLHGFDYLDALDAGAQARRDSGDVLLFDGPLDRHYRDVERPLLLRDNGAALGIHAEGFPDVVVWNPWEDGNARIDDMAPRDFRRMLCVEAAATHRRIALEPGESWHGRQTLVCL</sequence>
<dbReference type="InterPro" id="IPR025532">
    <property type="entry name" value="G6P_1-epimerase"/>
</dbReference>